<dbReference type="EMBL" id="JBHSWU010000084">
    <property type="protein sequence ID" value="MFC6724006.1"/>
    <property type="molecule type" value="Genomic_DNA"/>
</dbReference>
<name>A0ABD5RXK9_9EURY</name>
<sequence>MVGTVQHAEAVHEEIVETYRHEPDVEYIEIGRGEETIGGSATESSTDWIRCRTSTPSALFRAVQIQTRGFRSLVGGADSPI</sequence>
<comment type="caution">
    <text evidence="1">The sequence shown here is derived from an EMBL/GenBank/DDBJ whole genome shotgun (WGS) entry which is preliminary data.</text>
</comment>
<evidence type="ECO:0000313" key="2">
    <source>
        <dbReference type="Proteomes" id="UP001596328"/>
    </source>
</evidence>
<reference evidence="1 2" key="1">
    <citation type="journal article" date="2019" name="Int. J. Syst. Evol. Microbiol.">
        <title>The Global Catalogue of Microorganisms (GCM) 10K type strain sequencing project: providing services to taxonomists for standard genome sequencing and annotation.</title>
        <authorList>
            <consortium name="The Broad Institute Genomics Platform"/>
            <consortium name="The Broad Institute Genome Sequencing Center for Infectious Disease"/>
            <person name="Wu L."/>
            <person name="Ma J."/>
        </authorList>
    </citation>
    <scope>NUCLEOTIDE SEQUENCE [LARGE SCALE GENOMIC DNA]</scope>
    <source>
        <strain evidence="1 2">NBRC 111368</strain>
    </source>
</reference>
<keyword evidence="2" id="KW-1185">Reference proteome</keyword>
<evidence type="ECO:0000313" key="1">
    <source>
        <dbReference type="EMBL" id="MFC6724006.1"/>
    </source>
</evidence>
<dbReference type="AlphaFoldDB" id="A0ABD5RXK9"/>
<organism evidence="1 2">
    <name type="scientific">Halobium palmae</name>
    <dbReference type="NCBI Taxonomy" id="1776492"/>
    <lineage>
        <taxon>Archaea</taxon>
        <taxon>Methanobacteriati</taxon>
        <taxon>Methanobacteriota</taxon>
        <taxon>Stenosarchaea group</taxon>
        <taxon>Halobacteria</taxon>
        <taxon>Halobacteriales</taxon>
        <taxon>Haloferacaceae</taxon>
        <taxon>Halobium</taxon>
    </lineage>
</organism>
<protein>
    <submittedName>
        <fullName evidence="1">Uncharacterized protein</fullName>
    </submittedName>
</protein>
<accession>A0ABD5RXK9</accession>
<proteinExistence type="predicted"/>
<dbReference type="Proteomes" id="UP001596328">
    <property type="component" value="Unassembled WGS sequence"/>
</dbReference>
<gene>
    <name evidence="1" type="ORF">ACFQE1_06385</name>
</gene>